<dbReference type="NCBIfam" id="NF002091">
    <property type="entry name" value="PRK00924.1"/>
    <property type="match status" value="1"/>
</dbReference>
<comment type="cofactor">
    <cofactor evidence="7">
        <name>Zn(2+)</name>
        <dbReference type="ChEBI" id="CHEBI:29105"/>
    </cofactor>
    <text evidence="7">Binds 1 zinc ion per subunit.</text>
</comment>
<dbReference type="InterPro" id="IPR014710">
    <property type="entry name" value="RmlC-like_jellyroll"/>
</dbReference>
<dbReference type="InterPro" id="IPR027449">
    <property type="entry name" value="KduI_N"/>
</dbReference>
<evidence type="ECO:0000256" key="1">
    <source>
        <dbReference type="ARBA" id="ARBA00000552"/>
    </source>
</evidence>
<feature type="binding site" evidence="7">
    <location>
        <position position="242"/>
    </location>
    <ligand>
        <name>Zn(2+)</name>
        <dbReference type="ChEBI" id="CHEBI:29105"/>
    </ligand>
</feature>
<dbReference type="RefSeq" id="WP_108895860.1">
    <property type="nucleotide sequence ID" value="NZ_ONZF01000015.1"/>
</dbReference>
<dbReference type="CDD" id="cd20294">
    <property type="entry name" value="cupin_KduI_N"/>
    <property type="match status" value="1"/>
</dbReference>
<dbReference type="InterPro" id="IPR007045">
    <property type="entry name" value="KduI"/>
</dbReference>
<dbReference type="InterPro" id="IPR011051">
    <property type="entry name" value="RmlC_Cupin_sf"/>
</dbReference>
<gene>
    <name evidence="8" type="primary">kduI1</name>
    <name evidence="7" type="synonym">kduI</name>
    <name evidence="8" type="ORF">PAA8504_04006</name>
</gene>
<dbReference type="InterPro" id="IPR021120">
    <property type="entry name" value="KduI/IolB_isomerase"/>
</dbReference>
<dbReference type="SUPFAM" id="SSF51182">
    <property type="entry name" value="RmlC-like cupins"/>
    <property type="match status" value="1"/>
</dbReference>
<comment type="pathway">
    <text evidence="2 7">Glycan metabolism; pectin degradation; 2-dehydro-3-deoxy-D-gluconate from pectin: step 4/5.</text>
</comment>
<comment type="catalytic activity">
    <reaction evidence="1 7">
        <text>5-dehydro-4-deoxy-D-glucuronate = 3-deoxy-D-glycero-2,5-hexodiulosonate</text>
        <dbReference type="Rhea" id="RHEA:23896"/>
        <dbReference type="ChEBI" id="CHEBI:17117"/>
        <dbReference type="ChEBI" id="CHEBI:29071"/>
        <dbReference type="EC" id="5.3.1.17"/>
    </reaction>
</comment>
<dbReference type="GO" id="GO:0019698">
    <property type="term" value="P:D-galacturonate catabolic process"/>
    <property type="evidence" value="ECO:0007669"/>
    <property type="project" value="TreeGrafter"/>
</dbReference>
<dbReference type="HAMAP" id="MF_00687">
    <property type="entry name" value="KduI"/>
    <property type="match status" value="1"/>
</dbReference>
<keyword evidence="6 7" id="KW-0413">Isomerase</keyword>
<dbReference type="EMBL" id="ONZF01000015">
    <property type="protein sequence ID" value="SPJ26150.1"/>
    <property type="molecule type" value="Genomic_DNA"/>
</dbReference>
<dbReference type="EC" id="5.3.1.17" evidence="7"/>
<dbReference type="PANTHER" id="PTHR38461:SF1">
    <property type="entry name" value="4-DEOXY-L-THREO-5-HEXOSULOSE-URONATE KETOL-ISOMERASE"/>
    <property type="match status" value="1"/>
</dbReference>
<keyword evidence="9" id="KW-1185">Reference proteome</keyword>
<accession>A0A2R8C175</accession>
<feature type="binding site" evidence="7">
    <location>
        <position position="193"/>
    </location>
    <ligand>
        <name>Zn(2+)</name>
        <dbReference type="ChEBI" id="CHEBI:29105"/>
    </ligand>
</feature>
<name>A0A2R8C175_9RHOB</name>
<dbReference type="GO" id="GO:0008697">
    <property type="term" value="F:4-deoxy-L-threo-5-hexosulose-uronate ketol-isomerase activity"/>
    <property type="evidence" value="ECO:0007669"/>
    <property type="project" value="UniProtKB-UniRule"/>
</dbReference>
<dbReference type="Gene3D" id="2.60.120.520">
    <property type="entry name" value="pectin degrading enzyme 5-keto 4- deoxyuronate isomerase, domain 1"/>
    <property type="match status" value="1"/>
</dbReference>
<keyword evidence="4 7" id="KW-0479">Metal-binding</keyword>
<evidence type="ECO:0000313" key="9">
    <source>
        <dbReference type="Proteomes" id="UP000244912"/>
    </source>
</evidence>
<protein>
    <recommendedName>
        <fullName evidence="7">4-deoxy-L-threo-5-hexosulose-uronate ketol-isomerase</fullName>
        <ecNumber evidence="7">5.3.1.17</ecNumber>
    </recommendedName>
    <alternativeName>
        <fullName evidence="7">5-keto-4-deoxyuronate isomerase</fullName>
    </alternativeName>
    <alternativeName>
        <fullName evidence="7">DKI isomerase</fullName>
    </alternativeName>
</protein>
<evidence type="ECO:0000256" key="7">
    <source>
        <dbReference type="HAMAP-Rule" id="MF_00687"/>
    </source>
</evidence>
<sequence length="275" mass="30416">MTIHAETRYAIDPATTKTLDTQGLRDHFHVPGLFKEGEIKLVYSHYDRLILGSAVPGGGSLVLDEVPQTGTPGFLDRREAGILNIGATGTVEVNGETHTLERGEVLYVGRGSGAITFSGAGRFYVLSAPAHRDCPTKLIKLADARRVELGSREQANERTIIQFLHPEVCESCQLLMGYTQFADGSIWNTMPAHRHDRRMEAYLYFELPEDARVFHLMGEPSETRHIVMGNEEAVISPPWSIHSGAGTASYTFCWAMAGDNVDFTDMDMIDMGDLR</sequence>
<keyword evidence="5 7" id="KW-0862">Zinc</keyword>
<evidence type="ECO:0000256" key="5">
    <source>
        <dbReference type="ARBA" id="ARBA00022833"/>
    </source>
</evidence>
<feature type="binding site" evidence="7">
    <location>
        <position position="200"/>
    </location>
    <ligand>
        <name>Zn(2+)</name>
        <dbReference type="ChEBI" id="CHEBI:29105"/>
    </ligand>
</feature>
<organism evidence="8 9">
    <name type="scientific">Palleronia abyssalis</name>
    <dbReference type="NCBI Taxonomy" id="1501240"/>
    <lineage>
        <taxon>Bacteria</taxon>
        <taxon>Pseudomonadati</taxon>
        <taxon>Pseudomonadota</taxon>
        <taxon>Alphaproteobacteria</taxon>
        <taxon>Rhodobacterales</taxon>
        <taxon>Roseobacteraceae</taxon>
        <taxon>Palleronia</taxon>
    </lineage>
</organism>
<dbReference type="OrthoDB" id="9770644at2"/>
<evidence type="ECO:0000256" key="6">
    <source>
        <dbReference type="ARBA" id="ARBA00023235"/>
    </source>
</evidence>
<dbReference type="PIRSF" id="PIRSF006625">
    <property type="entry name" value="KduI"/>
    <property type="match status" value="1"/>
</dbReference>
<comment type="function">
    <text evidence="7">Catalyzes the isomerization of 5-dehydro-4-deoxy-D-glucuronate to 3-deoxy-D-glycero-2,5-hexodiulosonate.</text>
</comment>
<dbReference type="Proteomes" id="UP000244912">
    <property type="component" value="Unassembled WGS sequence"/>
</dbReference>
<feature type="binding site" evidence="7">
    <location>
        <position position="195"/>
    </location>
    <ligand>
        <name>Zn(2+)</name>
        <dbReference type="ChEBI" id="CHEBI:29105"/>
    </ligand>
</feature>
<reference evidence="8 9" key="1">
    <citation type="submission" date="2018-03" db="EMBL/GenBank/DDBJ databases">
        <authorList>
            <person name="Keele B.F."/>
        </authorList>
    </citation>
    <scope>NUCLEOTIDE SEQUENCE [LARGE SCALE GENOMIC DNA]</scope>
    <source>
        <strain evidence="8 9">CECT 8504</strain>
    </source>
</reference>
<dbReference type="Gene3D" id="2.60.120.10">
    <property type="entry name" value="Jelly Rolls"/>
    <property type="match status" value="1"/>
</dbReference>
<dbReference type="GO" id="GO:0045490">
    <property type="term" value="P:pectin catabolic process"/>
    <property type="evidence" value="ECO:0007669"/>
    <property type="project" value="UniProtKB-UniRule"/>
</dbReference>
<comment type="similarity">
    <text evidence="3 7">Belongs to the KduI family.</text>
</comment>
<evidence type="ECO:0000256" key="2">
    <source>
        <dbReference type="ARBA" id="ARBA00005148"/>
    </source>
</evidence>
<proteinExistence type="inferred from homology"/>
<evidence type="ECO:0000256" key="3">
    <source>
        <dbReference type="ARBA" id="ARBA00008086"/>
    </source>
</evidence>
<dbReference type="PANTHER" id="PTHR38461">
    <property type="entry name" value="4-DEOXY-L-THREO-5-HEXOSULOSE-URONATE KETOL-ISOMERASE"/>
    <property type="match status" value="1"/>
</dbReference>
<dbReference type="UniPathway" id="UPA00545">
    <property type="reaction ID" value="UER00826"/>
</dbReference>
<dbReference type="Pfam" id="PF04962">
    <property type="entry name" value="KduI"/>
    <property type="match status" value="1"/>
</dbReference>
<dbReference type="CDD" id="cd20491">
    <property type="entry name" value="cupin_KduI_C"/>
    <property type="match status" value="1"/>
</dbReference>
<dbReference type="AlphaFoldDB" id="A0A2R8C175"/>
<evidence type="ECO:0000256" key="4">
    <source>
        <dbReference type="ARBA" id="ARBA00022723"/>
    </source>
</evidence>
<dbReference type="GO" id="GO:0008270">
    <property type="term" value="F:zinc ion binding"/>
    <property type="evidence" value="ECO:0007669"/>
    <property type="project" value="UniProtKB-UniRule"/>
</dbReference>
<evidence type="ECO:0000313" key="8">
    <source>
        <dbReference type="EMBL" id="SPJ26150.1"/>
    </source>
</evidence>
<dbReference type="GO" id="GO:0042840">
    <property type="term" value="P:D-glucuronate catabolic process"/>
    <property type="evidence" value="ECO:0007669"/>
    <property type="project" value="TreeGrafter"/>
</dbReference>